<dbReference type="Proteomes" id="UP000093000">
    <property type="component" value="Unassembled WGS sequence"/>
</dbReference>
<keyword evidence="4" id="KW-1185">Reference proteome</keyword>
<dbReference type="STRING" id="101091.A0A1C7ND11"/>
<keyword evidence="1" id="KW-0175">Coiled coil</keyword>
<organism evidence="3 4">
    <name type="scientific">Choanephora cucurbitarum</name>
    <dbReference type="NCBI Taxonomy" id="101091"/>
    <lineage>
        <taxon>Eukaryota</taxon>
        <taxon>Fungi</taxon>
        <taxon>Fungi incertae sedis</taxon>
        <taxon>Mucoromycota</taxon>
        <taxon>Mucoromycotina</taxon>
        <taxon>Mucoromycetes</taxon>
        <taxon>Mucorales</taxon>
        <taxon>Mucorineae</taxon>
        <taxon>Choanephoraceae</taxon>
        <taxon>Choanephoroideae</taxon>
        <taxon>Choanephora</taxon>
    </lineage>
</organism>
<protein>
    <submittedName>
        <fullName evidence="3">Uncharacterized protein</fullName>
    </submittedName>
</protein>
<feature type="region of interest" description="Disordered" evidence="2">
    <location>
        <begin position="1"/>
        <end position="22"/>
    </location>
</feature>
<gene>
    <name evidence="3" type="ORF">A0J61_04962</name>
</gene>
<evidence type="ECO:0000256" key="2">
    <source>
        <dbReference type="SAM" id="MobiDB-lite"/>
    </source>
</evidence>
<dbReference type="EMBL" id="LUGH01000255">
    <property type="protein sequence ID" value="OBZ86987.1"/>
    <property type="molecule type" value="Genomic_DNA"/>
</dbReference>
<evidence type="ECO:0000313" key="3">
    <source>
        <dbReference type="EMBL" id="OBZ86987.1"/>
    </source>
</evidence>
<name>A0A1C7ND11_9FUNG</name>
<comment type="caution">
    <text evidence="3">The sequence shown here is derived from an EMBL/GenBank/DDBJ whole genome shotgun (WGS) entry which is preliminary data.</text>
</comment>
<dbReference type="AlphaFoldDB" id="A0A1C7ND11"/>
<dbReference type="InParanoid" id="A0A1C7ND11"/>
<feature type="coiled-coil region" evidence="1">
    <location>
        <begin position="141"/>
        <end position="188"/>
    </location>
</feature>
<evidence type="ECO:0000313" key="4">
    <source>
        <dbReference type="Proteomes" id="UP000093000"/>
    </source>
</evidence>
<feature type="compositionally biased region" description="Polar residues" evidence="2">
    <location>
        <begin position="10"/>
        <end position="20"/>
    </location>
</feature>
<dbReference type="OrthoDB" id="2236709at2759"/>
<reference evidence="3 4" key="1">
    <citation type="submission" date="2016-03" db="EMBL/GenBank/DDBJ databases">
        <title>Choanephora cucurbitarum.</title>
        <authorList>
            <person name="Min B."/>
            <person name="Park H."/>
            <person name="Park J.-H."/>
            <person name="Shin H.-D."/>
            <person name="Choi I.-G."/>
        </authorList>
    </citation>
    <scope>NUCLEOTIDE SEQUENCE [LARGE SCALE GENOMIC DNA]</scope>
    <source>
        <strain evidence="3 4">KUS-F28377</strain>
    </source>
</reference>
<feature type="compositionally biased region" description="Basic and acidic residues" evidence="2">
    <location>
        <begin position="425"/>
        <end position="434"/>
    </location>
</feature>
<feature type="region of interest" description="Disordered" evidence="2">
    <location>
        <begin position="404"/>
        <end position="434"/>
    </location>
</feature>
<evidence type="ECO:0000256" key="1">
    <source>
        <dbReference type="SAM" id="Coils"/>
    </source>
</evidence>
<accession>A0A1C7ND11</accession>
<proteinExistence type="predicted"/>
<feature type="coiled-coil region" evidence="1">
    <location>
        <begin position="75"/>
        <end position="102"/>
    </location>
</feature>
<feature type="compositionally biased region" description="Polar residues" evidence="2">
    <location>
        <begin position="407"/>
        <end position="418"/>
    </location>
</feature>
<sequence length="561" mass="63629">MSNQQQQQQPETSPKANQEVTTREFAEAKLEACLKSIYSCTRISTELDALNSKLQSLVAIRGALNNDTNRPMAALETMNNTIAELEADIREKTKNMKLAERLVIDGFQDVISKVQKDTDEKVKDLSSAITKALERFGKSITDRLNKKLNETEKELESIKETKVNVSEKEEVLEKIESFKKSVIETQEKTYNRLYHEMTTQFREATKQSEKALQQLNYDTVSESVQSKVMAKLDAKLKESLEHVKKENARLIEQQQQSSTQLSAKITDTVSLLVEKQMTPDQIKATITSSPEYQSLLSMRDSLKQNPIALQQKPMEGMATAAEIKALMDSVARLSEELVELKQRTDSTRTVVDALKSSSTEQSKDVDYKAAVKHMEEMERQVTIIHGHIKMMETAVEAKSKLVEETADQWQPSSDADTSNSRKRPRLDSEADNHADDTATLLSRLTELENKHQKLLDFILQCKDTVLDDMFPTRLQAAMKKIEQVLVNHETFIAYLIDPFATSQRVQQKPNIDFNQETSTLTPAMLDAITQLVKKTAQDVSVPLQKRIKQLEEKLESQSAKQ</sequence>